<accession>B0T2G1</accession>
<proteinExistence type="predicted"/>
<organism evidence="2">
    <name type="scientific">Caulobacter sp. (strain K31)</name>
    <dbReference type="NCBI Taxonomy" id="366602"/>
    <lineage>
        <taxon>Bacteria</taxon>
        <taxon>Pseudomonadati</taxon>
        <taxon>Pseudomonadota</taxon>
        <taxon>Alphaproteobacteria</taxon>
        <taxon>Caulobacterales</taxon>
        <taxon>Caulobacteraceae</taxon>
        <taxon>Caulobacter</taxon>
    </lineage>
</organism>
<evidence type="ECO:0000313" key="2">
    <source>
        <dbReference type="EMBL" id="ABZ70782.1"/>
    </source>
</evidence>
<dbReference type="EMBL" id="CP000927">
    <property type="protein sequence ID" value="ABZ70782.1"/>
    <property type="molecule type" value="Genomic_DNA"/>
</dbReference>
<reference evidence="2" key="1">
    <citation type="submission" date="2008-01" db="EMBL/GenBank/DDBJ databases">
        <title>Complete sequence of chromosome of Caulobacter sp. K31.</title>
        <authorList>
            <consortium name="US DOE Joint Genome Institute"/>
            <person name="Copeland A."/>
            <person name="Lucas S."/>
            <person name="Lapidus A."/>
            <person name="Barry K."/>
            <person name="Glavina del Rio T."/>
            <person name="Dalin E."/>
            <person name="Tice H."/>
            <person name="Pitluck S."/>
            <person name="Bruce D."/>
            <person name="Goodwin L."/>
            <person name="Thompson L.S."/>
            <person name="Brettin T."/>
            <person name="Detter J.C."/>
            <person name="Han C."/>
            <person name="Schmutz J."/>
            <person name="Larimer F."/>
            <person name="Land M."/>
            <person name="Hauser L."/>
            <person name="Kyrpides N."/>
            <person name="Kim E."/>
            <person name="Stephens C."/>
            <person name="Richardson P."/>
        </authorList>
    </citation>
    <scope>NUCLEOTIDE SEQUENCE [LARGE SCALE GENOMIC DNA]</scope>
    <source>
        <strain evidence="2">K31</strain>
    </source>
</reference>
<evidence type="ECO:0000256" key="1">
    <source>
        <dbReference type="SAM" id="Phobius"/>
    </source>
</evidence>
<dbReference type="KEGG" id="cak:Caul_1653"/>
<gene>
    <name evidence="2" type="ordered locus">Caul_1653</name>
</gene>
<name>B0T2G1_CAUSK</name>
<dbReference type="OrthoDB" id="9919786at2"/>
<dbReference type="HOGENOM" id="CLU_2680948_0_0_5"/>
<dbReference type="AlphaFoldDB" id="B0T2G1"/>
<keyword evidence="1" id="KW-0812">Transmembrane</keyword>
<feature type="transmembrane region" description="Helical" evidence="1">
    <location>
        <begin position="49"/>
        <end position="68"/>
    </location>
</feature>
<sequence length="74" mass="8193">MIRRDPIQRANDLQVRLKLFVTNVTTYGYAIMGASFVDPFIKVAGFKTASYVGLALGLVLHVVAWYVAPYGEKA</sequence>
<keyword evidence="1" id="KW-0472">Membrane</keyword>
<keyword evidence="1" id="KW-1133">Transmembrane helix</keyword>
<feature type="transmembrane region" description="Helical" evidence="1">
    <location>
        <begin position="20"/>
        <end position="37"/>
    </location>
</feature>
<dbReference type="STRING" id="366602.Caul_1653"/>
<protein>
    <submittedName>
        <fullName evidence="2">Uncharacterized protein</fullName>
    </submittedName>
</protein>